<evidence type="ECO:0000256" key="1">
    <source>
        <dbReference type="SAM" id="MobiDB-lite"/>
    </source>
</evidence>
<dbReference type="EMBL" id="JBANRG010000002">
    <property type="protein sequence ID" value="KAK7470441.1"/>
    <property type="molecule type" value="Genomic_DNA"/>
</dbReference>
<evidence type="ECO:0000313" key="2">
    <source>
        <dbReference type="EMBL" id="KAK7470441.1"/>
    </source>
</evidence>
<protein>
    <submittedName>
        <fullName evidence="2">Uncharacterized protein</fullName>
    </submittedName>
</protein>
<proteinExistence type="predicted"/>
<evidence type="ECO:0000313" key="3">
    <source>
        <dbReference type="Proteomes" id="UP001498398"/>
    </source>
</evidence>
<accession>A0ABR1K082</accession>
<feature type="compositionally biased region" description="Low complexity" evidence="1">
    <location>
        <begin position="133"/>
        <end position="148"/>
    </location>
</feature>
<feature type="compositionally biased region" description="Basic and acidic residues" evidence="1">
    <location>
        <begin position="57"/>
        <end position="66"/>
    </location>
</feature>
<feature type="compositionally biased region" description="Low complexity" evidence="1">
    <location>
        <begin position="77"/>
        <end position="106"/>
    </location>
</feature>
<keyword evidence="3" id="KW-1185">Reference proteome</keyword>
<feature type="compositionally biased region" description="Basic residues" evidence="1">
    <location>
        <begin position="107"/>
        <end position="118"/>
    </location>
</feature>
<gene>
    <name evidence="2" type="ORF">VKT23_001867</name>
</gene>
<comment type="caution">
    <text evidence="2">The sequence shown here is derived from an EMBL/GenBank/DDBJ whole genome shotgun (WGS) entry which is preliminary data.</text>
</comment>
<name>A0ABR1K082_9AGAR</name>
<dbReference type="Proteomes" id="UP001498398">
    <property type="component" value="Unassembled WGS sequence"/>
</dbReference>
<organism evidence="2 3">
    <name type="scientific">Marasmiellus scandens</name>
    <dbReference type="NCBI Taxonomy" id="2682957"/>
    <lineage>
        <taxon>Eukaryota</taxon>
        <taxon>Fungi</taxon>
        <taxon>Dikarya</taxon>
        <taxon>Basidiomycota</taxon>
        <taxon>Agaricomycotina</taxon>
        <taxon>Agaricomycetes</taxon>
        <taxon>Agaricomycetidae</taxon>
        <taxon>Agaricales</taxon>
        <taxon>Marasmiineae</taxon>
        <taxon>Omphalotaceae</taxon>
        <taxon>Marasmiellus</taxon>
    </lineage>
</organism>
<reference evidence="2 3" key="1">
    <citation type="submission" date="2024-01" db="EMBL/GenBank/DDBJ databases">
        <title>A draft genome for the cacao thread blight pathogen Marasmiellus scandens.</title>
        <authorList>
            <person name="Baruah I.K."/>
            <person name="Leung J."/>
            <person name="Bukari Y."/>
            <person name="Amoako-Attah I."/>
            <person name="Meinhardt L.W."/>
            <person name="Bailey B.A."/>
            <person name="Cohen S.P."/>
        </authorList>
    </citation>
    <scope>NUCLEOTIDE SEQUENCE [LARGE SCALE GENOMIC DNA]</scope>
    <source>
        <strain evidence="2 3">GH-19</strain>
    </source>
</reference>
<feature type="region of interest" description="Disordered" evidence="1">
    <location>
        <begin position="57"/>
        <end position="159"/>
    </location>
</feature>
<feature type="compositionally biased region" description="Basic residues" evidence="1">
    <location>
        <begin position="149"/>
        <end position="159"/>
    </location>
</feature>
<sequence>MKIEYKTDAYFHSDGTRRVKPKASTMHGWLAKMRGTLLGDEALRSRGIREMKEAKALKKWYKENPRSKPSTKRRPSQKQSGSSFYFFGGKSSQSKSRPAPSRQNSHVVRHRSSSHRLVGRTSQKSTQGRPRASRQGSSNRSGASSTRTSTRRSKPSTRR</sequence>